<protein>
    <submittedName>
        <fullName evidence="1">Uncharacterized protein</fullName>
    </submittedName>
</protein>
<organism evidence="1 2">
    <name type="scientific">Ficus carica</name>
    <name type="common">Common fig</name>
    <dbReference type="NCBI Taxonomy" id="3494"/>
    <lineage>
        <taxon>Eukaryota</taxon>
        <taxon>Viridiplantae</taxon>
        <taxon>Streptophyta</taxon>
        <taxon>Embryophyta</taxon>
        <taxon>Tracheophyta</taxon>
        <taxon>Spermatophyta</taxon>
        <taxon>Magnoliopsida</taxon>
        <taxon>eudicotyledons</taxon>
        <taxon>Gunneridae</taxon>
        <taxon>Pentapetalae</taxon>
        <taxon>rosids</taxon>
        <taxon>fabids</taxon>
        <taxon>Rosales</taxon>
        <taxon>Moraceae</taxon>
        <taxon>Ficeae</taxon>
        <taxon>Ficus</taxon>
    </lineage>
</organism>
<keyword evidence="2" id="KW-1185">Reference proteome</keyword>
<evidence type="ECO:0000313" key="1">
    <source>
        <dbReference type="EMBL" id="GMN52899.1"/>
    </source>
</evidence>
<dbReference type="Proteomes" id="UP001187192">
    <property type="component" value="Unassembled WGS sequence"/>
</dbReference>
<comment type="caution">
    <text evidence="1">The sequence shown here is derived from an EMBL/GenBank/DDBJ whole genome shotgun (WGS) entry which is preliminary data.</text>
</comment>
<reference evidence="1" key="1">
    <citation type="submission" date="2023-07" db="EMBL/GenBank/DDBJ databases">
        <title>draft genome sequence of fig (Ficus carica).</title>
        <authorList>
            <person name="Takahashi T."/>
            <person name="Nishimura K."/>
        </authorList>
    </citation>
    <scope>NUCLEOTIDE SEQUENCE</scope>
</reference>
<gene>
    <name evidence="1" type="ORF">TIFTF001_022041</name>
</gene>
<dbReference type="AlphaFoldDB" id="A0AA88DJX2"/>
<sequence length="132" mass="15241">MSSSLIFDGKEKDEREVQMRRCWPIIEATASKSTLLKVYLGDLQRDPSRSFISMTIFVKIVRPRFEQQPNLWDTIMAFLLSASRGCSRIQSHICGGFLHVEERSNRHGEAEESRRCCSLCMERENEKVGVLD</sequence>
<dbReference type="EMBL" id="BTGU01000043">
    <property type="protein sequence ID" value="GMN52899.1"/>
    <property type="molecule type" value="Genomic_DNA"/>
</dbReference>
<evidence type="ECO:0000313" key="2">
    <source>
        <dbReference type="Proteomes" id="UP001187192"/>
    </source>
</evidence>
<accession>A0AA88DJX2</accession>
<name>A0AA88DJX2_FICCA</name>
<proteinExistence type="predicted"/>